<dbReference type="Pfam" id="PF20368">
    <property type="entry name" value="DUF6663"/>
    <property type="match status" value="2"/>
</dbReference>
<evidence type="ECO:0000313" key="1">
    <source>
        <dbReference type="EMBL" id="GAA0654471.1"/>
    </source>
</evidence>
<dbReference type="Proteomes" id="UP001500194">
    <property type="component" value="Unassembled WGS sequence"/>
</dbReference>
<gene>
    <name evidence="1" type="ORF">GCM10009019_17600</name>
</gene>
<reference evidence="1 2" key="1">
    <citation type="journal article" date="2019" name="Int. J. Syst. Evol. Microbiol.">
        <title>The Global Catalogue of Microorganisms (GCM) 10K type strain sequencing project: providing services to taxonomists for standard genome sequencing and annotation.</title>
        <authorList>
            <consortium name="The Broad Institute Genomics Platform"/>
            <consortium name="The Broad Institute Genome Sequencing Center for Infectious Disease"/>
            <person name="Wu L."/>
            <person name="Ma J."/>
        </authorList>
    </citation>
    <scope>NUCLEOTIDE SEQUENCE [LARGE SCALE GENOMIC DNA]</scope>
    <source>
        <strain evidence="1 2">JCM 16327</strain>
    </source>
</reference>
<dbReference type="RefSeq" id="WP_227260433.1">
    <property type="nucleotide sequence ID" value="NZ_BAAADU010000002.1"/>
</dbReference>
<evidence type="ECO:0000313" key="2">
    <source>
        <dbReference type="Proteomes" id="UP001500194"/>
    </source>
</evidence>
<comment type="caution">
    <text evidence="1">The sequence shown here is derived from an EMBL/GenBank/DDBJ whole genome shotgun (WGS) entry which is preliminary data.</text>
</comment>
<sequence length="187" mass="20846">MSEARTTGEYRVRSRTPDGAAFVLVPLDGDDPVRVEDDDADVEPGNRVRATLAWTDGTARFETVEVVEDTRITYVRGATGLFEDALDAMEEARREGLGVNSRTTYSTDGEPNGAVYTVASQPGERDLYTEFRDGTAPLEPLLDRLDDFEDCPHHVFVLDPAEHDFLVLYLVLRRDSVLERTVADTYA</sequence>
<name>A0AAV3T2M9_9EURY</name>
<keyword evidence="2" id="KW-1185">Reference proteome</keyword>
<proteinExistence type="predicted"/>
<dbReference type="InterPro" id="IPR046604">
    <property type="entry name" value="DUF6663"/>
</dbReference>
<accession>A0AAV3T2M9</accession>
<protein>
    <submittedName>
        <fullName evidence="1">Uncharacterized protein</fullName>
    </submittedName>
</protein>
<dbReference type="EMBL" id="BAAADU010000002">
    <property type="protein sequence ID" value="GAA0654471.1"/>
    <property type="molecule type" value="Genomic_DNA"/>
</dbReference>
<dbReference type="GeneID" id="68573562"/>
<dbReference type="AlphaFoldDB" id="A0AAV3T2M9"/>
<organism evidence="1 2">
    <name type="scientific">Salarchaeum japonicum</name>
    <dbReference type="NCBI Taxonomy" id="555573"/>
    <lineage>
        <taxon>Archaea</taxon>
        <taxon>Methanobacteriati</taxon>
        <taxon>Methanobacteriota</taxon>
        <taxon>Stenosarchaea group</taxon>
        <taxon>Halobacteria</taxon>
        <taxon>Halobacteriales</taxon>
        <taxon>Halobacteriaceae</taxon>
    </lineage>
</organism>